<dbReference type="STRING" id="3880.G7ZV42"/>
<proteinExistence type="predicted"/>
<dbReference type="KEGG" id="mtr:25501112"/>
<dbReference type="PANTHER" id="PTHR13793:SF148">
    <property type="entry name" value="RING_FYVE_PHD ZINC FINGER SUPERFAMILY PROTEIN"/>
    <property type="match status" value="1"/>
</dbReference>
<dbReference type="Pfam" id="PF13832">
    <property type="entry name" value="zf-HC5HC2H_2"/>
    <property type="match status" value="1"/>
</dbReference>
<feature type="domain" description="PHD-type" evidence="6">
    <location>
        <begin position="127"/>
        <end position="180"/>
    </location>
</feature>
<name>G7ZV42_MEDTR</name>
<evidence type="ECO:0000259" key="6">
    <source>
        <dbReference type="PROSITE" id="PS50016"/>
    </source>
</evidence>
<reference evidence="10" key="3">
    <citation type="submission" date="2015-04" db="UniProtKB">
        <authorList>
            <consortium name="EnsemblPlants"/>
        </authorList>
    </citation>
    <scope>IDENTIFICATION</scope>
    <source>
        <strain evidence="10">cv. Jemalong A17</strain>
    </source>
</reference>
<dbReference type="InterPro" id="IPR019787">
    <property type="entry name" value="Znf_PHD-finger"/>
</dbReference>
<keyword evidence="2 4" id="KW-0863">Zinc-finger</keyword>
<dbReference type="AlphaFoldDB" id="G7ZV42"/>
<dbReference type="Pfam" id="PF13831">
    <property type="entry name" value="PHD_2"/>
    <property type="match status" value="1"/>
</dbReference>
<dbReference type="InterPro" id="IPR050701">
    <property type="entry name" value="Histone_Mod_Regulator"/>
</dbReference>
<dbReference type="SUPFAM" id="SSF57903">
    <property type="entry name" value="FYVE/PHD zinc finger"/>
    <property type="match status" value="1"/>
</dbReference>
<keyword evidence="11" id="KW-1185">Reference proteome</keyword>
<dbReference type="GO" id="GO:0005634">
    <property type="term" value="C:nucleus"/>
    <property type="evidence" value="ECO:0007669"/>
    <property type="project" value="UniProtKB-ARBA"/>
</dbReference>
<keyword evidence="1" id="KW-0479">Metal-binding</keyword>
<evidence type="ECO:0000259" key="7">
    <source>
        <dbReference type="PROSITE" id="PS51805"/>
    </source>
</evidence>
<feature type="region of interest" description="Disordered" evidence="5">
    <location>
        <begin position="27"/>
        <end position="68"/>
    </location>
</feature>
<accession>G7ZV42</accession>
<reference evidence="8 11" key="2">
    <citation type="journal article" date="2014" name="BMC Genomics">
        <title>An improved genome release (version Mt4.0) for the model legume Medicago truncatula.</title>
        <authorList>
            <person name="Tang H."/>
            <person name="Krishnakumar V."/>
            <person name="Bidwell S."/>
            <person name="Rosen B."/>
            <person name="Chan A."/>
            <person name="Zhou S."/>
            <person name="Gentzbittel L."/>
            <person name="Childs K.L."/>
            <person name="Yandell M."/>
            <person name="Gundlach H."/>
            <person name="Mayer K.F."/>
            <person name="Schwartz D.C."/>
            <person name="Town C.D."/>
        </authorList>
    </citation>
    <scope>GENOME REANNOTATION</scope>
    <source>
        <strain evidence="8">A17</strain>
        <strain evidence="10 11">cv. Jemalong A17</strain>
    </source>
</reference>
<dbReference type="OMA" id="RWKGKCY"/>
<dbReference type="EMBL" id="PSQE01000008">
    <property type="protein sequence ID" value="RHN40834.1"/>
    <property type="molecule type" value="Genomic_DNA"/>
</dbReference>
<dbReference type="InterPro" id="IPR013083">
    <property type="entry name" value="Znf_RING/FYVE/PHD"/>
</dbReference>
<dbReference type="GO" id="GO:0008270">
    <property type="term" value="F:zinc ion binding"/>
    <property type="evidence" value="ECO:0007669"/>
    <property type="project" value="UniProtKB-KW"/>
</dbReference>
<feature type="domain" description="PHD-type" evidence="7">
    <location>
        <begin position="189"/>
        <end position="301"/>
    </location>
</feature>
<dbReference type="CDD" id="cd15492">
    <property type="entry name" value="PHD_BRPF_JADE_like"/>
    <property type="match status" value="1"/>
</dbReference>
<protein>
    <submittedName>
        <fullName evidence="8">PHD-zinc-finger-like domain protein</fullName>
    </submittedName>
    <submittedName>
        <fullName evidence="9">Putative chromatin regulator PHD family</fullName>
    </submittedName>
</protein>
<reference evidence="9" key="4">
    <citation type="journal article" date="2018" name="Nat. Plants">
        <title>Whole-genome landscape of Medicago truncatula symbiotic genes.</title>
        <authorList>
            <person name="Pecrix Y."/>
            <person name="Gamas P."/>
            <person name="Carrere S."/>
        </authorList>
    </citation>
    <scope>NUCLEOTIDE SEQUENCE</scope>
    <source>
        <tissue evidence="9">Leaves</tissue>
    </source>
</reference>
<dbReference type="InterPro" id="IPR001965">
    <property type="entry name" value="Znf_PHD"/>
</dbReference>
<dbReference type="PROSITE" id="PS51805">
    <property type="entry name" value="EPHD"/>
    <property type="match status" value="1"/>
</dbReference>
<reference evidence="8 11" key="1">
    <citation type="journal article" date="2011" name="Nature">
        <title>The Medicago genome provides insight into the evolution of rhizobial symbioses.</title>
        <authorList>
            <person name="Young N.D."/>
            <person name="Debelle F."/>
            <person name="Oldroyd G.E."/>
            <person name="Geurts R."/>
            <person name="Cannon S.B."/>
            <person name="Udvardi M.K."/>
            <person name="Benedito V.A."/>
            <person name="Mayer K.F."/>
            <person name="Gouzy J."/>
            <person name="Schoof H."/>
            <person name="Van de Peer Y."/>
            <person name="Proost S."/>
            <person name="Cook D.R."/>
            <person name="Meyers B.C."/>
            <person name="Spannagl M."/>
            <person name="Cheung F."/>
            <person name="De Mita S."/>
            <person name="Krishnakumar V."/>
            <person name="Gundlach H."/>
            <person name="Zhou S."/>
            <person name="Mudge J."/>
            <person name="Bharti A.K."/>
            <person name="Murray J.D."/>
            <person name="Naoumkina M.A."/>
            <person name="Rosen B."/>
            <person name="Silverstein K.A."/>
            <person name="Tang H."/>
            <person name="Rombauts S."/>
            <person name="Zhao P.X."/>
            <person name="Zhou P."/>
            <person name="Barbe V."/>
            <person name="Bardou P."/>
            <person name="Bechner M."/>
            <person name="Bellec A."/>
            <person name="Berger A."/>
            <person name="Berges H."/>
            <person name="Bidwell S."/>
            <person name="Bisseling T."/>
            <person name="Choisne N."/>
            <person name="Couloux A."/>
            <person name="Denny R."/>
            <person name="Deshpande S."/>
            <person name="Dai X."/>
            <person name="Doyle J.J."/>
            <person name="Dudez A.M."/>
            <person name="Farmer A.D."/>
            <person name="Fouteau S."/>
            <person name="Franken C."/>
            <person name="Gibelin C."/>
            <person name="Gish J."/>
            <person name="Goldstein S."/>
            <person name="Gonzalez A.J."/>
            <person name="Green P.J."/>
            <person name="Hallab A."/>
            <person name="Hartog M."/>
            <person name="Hua A."/>
            <person name="Humphray S.J."/>
            <person name="Jeong D.H."/>
            <person name="Jing Y."/>
            <person name="Jocker A."/>
            <person name="Kenton S.M."/>
            <person name="Kim D.J."/>
            <person name="Klee K."/>
            <person name="Lai H."/>
            <person name="Lang C."/>
            <person name="Lin S."/>
            <person name="Macmil S.L."/>
            <person name="Magdelenat G."/>
            <person name="Matthews L."/>
            <person name="McCorrison J."/>
            <person name="Monaghan E.L."/>
            <person name="Mun J.H."/>
            <person name="Najar F.Z."/>
            <person name="Nicholson C."/>
            <person name="Noirot C."/>
            <person name="O'Bleness M."/>
            <person name="Paule C.R."/>
            <person name="Poulain J."/>
            <person name="Prion F."/>
            <person name="Qin B."/>
            <person name="Qu C."/>
            <person name="Retzel E.F."/>
            <person name="Riddle C."/>
            <person name="Sallet E."/>
            <person name="Samain S."/>
            <person name="Samson N."/>
            <person name="Sanders I."/>
            <person name="Saurat O."/>
            <person name="Scarpelli C."/>
            <person name="Schiex T."/>
            <person name="Segurens B."/>
            <person name="Severin A.J."/>
            <person name="Sherrier D.J."/>
            <person name="Shi R."/>
            <person name="Sims S."/>
            <person name="Singer S.R."/>
            <person name="Sinharoy S."/>
            <person name="Sterck L."/>
            <person name="Viollet A."/>
            <person name="Wang B.B."/>
            <person name="Wang K."/>
            <person name="Wang M."/>
            <person name="Wang X."/>
            <person name="Warfsmann J."/>
            <person name="Weissenbach J."/>
            <person name="White D.D."/>
            <person name="White J.D."/>
            <person name="Wiley G.B."/>
            <person name="Wincker P."/>
            <person name="Xing Y."/>
            <person name="Yang L."/>
            <person name="Yao Z."/>
            <person name="Ying F."/>
            <person name="Zhai J."/>
            <person name="Zhou L."/>
            <person name="Zuber A."/>
            <person name="Denarie J."/>
            <person name="Dixon R.A."/>
            <person name="May G.D."/>
            <person name="Schwartz D.C."/>
            <person name="Rogers J."/>
            <person name="Quetier F."/>
            <person name="Town C.D."/>
            <person name="Roe B.A."/>
        </authorList>
    </citation>
    <scope>NUCLEOTIDE SEQUENCE [LARGE SCALE GENOMIC DNA]</scope>
    <source>
        <strain evidence="8">A17</strain>
        <strain evidence="10 11">cv. Jemalong A17</strain>
    </source>
</reference>
<evidence type="ECO:0000256" key="4">
    <source>
        <dbReference type="PROSITE-ProRule" id="PRU00146"/>
    </source>
</evidence>
<keyword evidence="3" id="KW-0862">Zinc</keyword>
<evidence type="ECO:0000256" key="2">
    <source>
        <dbReference type="ARBA" id="ARBA00022771"/>
    </source>
</evidence>
<dbReference type="InterPro" id="IPR034732">
    <property type="entry name" value="EPHD"/>
</dbReference>
<dbReference type="EnsemblPlants" id="KEH19193">
    <property type="protein sequence ID" value="KEH19193"/>
    <property type="gene ID" value="MTR_8g042510"/>
</dbReference>
<evidence type="ECO:0000256" key="3">
    <source>
        <dbReference type="ARBA" id="ARBA00022833"/>
    </source>
</evidence>
<dbReference type="Gene3D" id="3.30.40.10">
    <property type="entry name" value="Zinc/RING finger domain, C3HC4 (zinc finger)"/>
    <property type="match status" value="2"/>
</dbReference>
<dbReference type="eggNOG" id="KOG0955">
    <property type="taxonomic scope" value="Eukaryota"/>
</dbReference>
<evidence type="ECO:0000313" key="8">
    <source>
        <dbReference type="EMBL" id="KEH19193.1"/>
    </source>
</evidence>
<dbReference type="InterPro" id="IPR011011">
    <property type="entry name" value="Znf_FYVE_PHD"/>
</dbReference>
<dbReference type="HOGENOM" id="CLU_029005_0_0_1"/>
<evidence type="ECO:0000256" key="1">
    <source>
        <dbReference type="ARBA" id="ARBA00022723"/>
    </source>
</evidence>
<dbReference type="PaxDb" id="3880-AES83080"/>
<dbReference type="GO" id="GO:0006357">
    <property type="term" value="P:regulation of transcription by RNA polymerase II"/>
    <property type="evidence" value="ECO:0000318"/>
    <property type="project" value="GO_Central"/>
</dbReference>
<evidence type="ECO:0000313" key="9">
    <source>
        <dbReference type="EMBL" id="RHN40834.1"/>
    </source>
</evidence>
<dbReference type="Proteomes" id="UP000265566">
    <property type="component" value="Chromosome 8"/>
</dbReference>
<evidence type="ECO:0000256" key="5">
    <source>
        <dbReference type="SAM" id="MobiDB-lite"/>
    </source>
</evidence>
<evidence type="ECO:0000313" key="10">
    <source>
        <dbReference type="EnsemblPlants" id="KEH19193"/>
    </source>
</evidence>
<dbReference type="SMART" id="SM00249">
    <property type="entry name" value="PHD"/>
    <property type="match status" value="2"/>
</dbReference>
<sequence length="322" mass="36167">MDFTKNITDLPPNKRLRFIYQQQQQQEEQDLSHCSLLPTKKRKESRNSSLFHTPPSSPTPPPSTYSLPTKKRITALQPHLHHHNNIPNDAVPLIDLNVEYSPSLPSATPIEKQSQKQDIEFEVDDDEILCCVCHSTDANAEDPIVFCDGCNLMVHASCYGNPLVKQIPDGDWFCDQCRFKNDIDTDTGPIRCSLCPTKEGAMKQTTDGKWVHLVCALLVPEVFFVDPEGREGIDCSKIPKKRWLEKCYVCGCFDGCALVCSEQKCGLGFHITCGIKEDLCIEYKEGKKGATVVAGFCKTHSQIWEKNKGSGKYKIVAVEDKE</sequence>
<dbReference type="Gramene" id="rna47060">
    <property type="protein sequence ID" value="RHN40834.1"/>
    <property type="gene ID" value="gene47060"/>
</dbReference>
<dbReference type="EMBL" id="CM001224">
    <property type="protein sequence ID" value="KEH19193.1"/>
    <property type="molecule type" value="Genomic_DNA"/>
</dbReference>
<dbReference type="PROSITE" id="PS50016">
    <property type="entry name" value="ZF_PHD_2"/>
    <property type="match status" value="1"/>
</dbReference>
<dbReference type="Proteomes" id="UP000002051">
    <property type="component" value="Chromosome 8"/>
</dbReference>
<gene>
    <name evidence="10" type="primary">25501112</name>
    <name evidence="8" type="ordered locus">MTR_8g042510</name>
    <name evidence="9" type="ORF">MtrunA17_Chr8g0359281</name>
</gene>
<evidence type="ECO:0000313" key="11">
    <source>
        <dbReference type="Proteomes" id="UP000002051"/>
    </source>
</evidence>
<dbReference type="PANTHER" id="PTHR13793">
    <property type="entry name" value="PHD FINGER PROTEINS"/>
    <property type="match status" value="1"/>
</dbReference>
<dbReference type="OrthoDB" id="20839at2759"/>
<organism evidence="8 11">
    <name type="scientific">Medicago truncatula</name>
    <name type="common">Barrel medic</name>
    <name type="synonym">Medicago tribuloides</name>
    <dbReference type="NCBI Taxonomy" id="3880"/>
    <lineage>
        <taxon>Eukaryota</taxon>
        <taxon>Viridiplantae</taxon>
        <taxon>Streptophyta</taxon>
        <taxon>Embryophyta</taxon>
        <taxon>Tracheophyta</taxon>
        <taxon>Spermatophyta</taxon>
        <taxon>Magnoliopsida</taxon>
        <taxon>eudicotyledons</taxon>
        <taxon>Gunneridae</taxon>
        <taxon>Pentapetalae</taxon>
        <taxon>rosids</taxon>
        <taxon>fabids</taxon>
        <taxon>Fabales</taxon>
        <taxon>Fabaceae</taxon>
        <taxon>Papilionoideae</taxon>
        <taxon>50 kb inversion clade</taxon>
        <taxon>NPAAA clade</taxon>
        <taxon>Hologalegina</taxon>
        <taxon>IRL clade</taxon>
        <taxon>Trifolieae</taxon>
        <taxon>Medicago</taxon>
    </lineage>
</organism>